<dbReference type="CDD" id="cd14252">
    <property type="entry name" value="Dockerin_like"/>
    <property type="match status" value="1"/>
</dbReference>
<dbReference type="AlphaFoldDB" id="A0A5C6RS66"/>
<organism evidence="4 5">
    <name type="scientific">Phaeodactylibacter luteus</name>
    <dbReference type="NCBI Taxonomy" id="1564516"/>
    <lineage>
        <taxon>Bacteria</taxon>
        <taxon>Pseudomonadati</taxon>
        <taxon>Bacteroidota</taxon>
        <taxon>Saprospiria</taxon>
        <taxon>Saprospirales</taxon>
        <taxon>Haliscomenobacteraceae</taxon>
        <taxon>Phaeodactylibacter</taxon>
    </lineage>
</organism>
<dbReference type="GO" id="GO:0016787">
    <property type="term" value="F:hydrolase activity"/>
    <property type="evidence" value="ECO:0007669"/>
    <property type="project" value="UniProtKB-KW"/>
</dbReference>
<comment type="caution">
    <text evidence="4">The sequence shown here is derived from an EMBL/GenBank/DDBJ whole genome shotgun (WGS) entry which is preliminary data.</text>
</comment>
<dbReference type="SUPFAM" id="SSF63446">
    <property type="entry name" value="Type I dockerin domain"/>
    <property type="match status" value="1"/>
</dbReference>
<dbReference type="Proteomes" id="UP000321580">
    <property type="component" value="Unassembled WGS sequence"/>
</dbReference>
<feature type="signal peptide" evidence="2">
    <location>
        <begin position="1"/>
        <end position="23"/>
    </location>
</feature>
<feature type="chain" id="PRO_5023083721" evidence="2">
    <location>
        <begin position="24"/>
        <end position="923"/>
    </location>
</feature>
<name>A0A5C6RS66_9BACT</name>
<dbReference type="Gene3D" id="2.130.10.10">
    <property type="entry name" value="YVTN repeat-like/Quinoprotein amine dehydrogenase"/>
    <property type="match status" value="4"/>
</dbReference>
<sequence length="923" mass="99856">MKKQHIATCGVLAVLIAGLLSCGQPPQPQESRSQGEEEAQPSDWFFRQRAYPYGQINQAVYLEAVKAKQRAERQQATRSNMPSWAFKGPMNVGGRIASLAVHPSFPDTLFIGAASGGVFRSYDRGQTFEPILDDALSLAIGDLDIAPSDPQTLYVGTGEANAGGGSIAYDGAGLYKSTNGGDSFTYIGLPQSGSIGRIAVHPSNPDHAYVAAMGKLYAPNPERGIYRTTDGGQTWEQVLYLNDSTGGIDLAIHPYHPDTLYAALWERVRRPDYYKYGGDGSGVYRSYDGGDTWEQLSGGLPGGENGRIGLALSPSSPNTLYAQYISPFGDDFEVYRSNDGGDTWSPTGTNGATGPSFMWWFGRMFPHPTDAETVFLPSLPMYRTTDGGQNWEAVTPGVHVDQHDLYIDPNNPDYMVLGNDGGLYISEDGAQSWSHRESLPITQFYTCEIDYSNPLRRYGGTQDNGTVRTTSGGISNWQAIWSGDGFYCLVDPEDNQFVYLESQNGRLRRSVNGGTSFQSALAGIFSSDRRNWSTPVAMNPQNPRSLYYGTFRVYKSVNRAVFWQPISEDLTGGETGDNLTYGTITSIAVSPVDTQIIYTGSDNGRVWRTSDGGSTWSDISAGLPNRWVTRVAAAPDDPLTVYVTFSGYRFDDYLPHVFKSTDGGQTWQDISAGLPEVPVNEIVVDPDRPERLYLGNDLGAYVSFNGGLSWHALGQGLPPVVVSDLCLHLPSLELYAGTYGRSMYSLDLASLEPPASLSGQIRAAVQPDEGPMGGVALELLPASTATTTNAQGLFSLDVPPPGSSLRPSKDGDDTNGVSTLDLILINRHILGVEPLPSPFHLLAADVNLTGSITTLDLIQIRKLILGINTEFPAQESWRFVREAQGAEGLIHSPFPITEEDLANGAITGIKGVKVGDVSGDALY</sequence>
<reference evidence="4 5" key="1">
    <citation type="submission" date="2019-08" db="EMBL/GenBank/DDBJ databases">
        <title>Genome of Phaeodactylibacter luteus.</title>
        <authorList>
            <person name="Bowman J.P."/>
        </authorList>
    </citation>
    <scope>NUCLEOTIDE SEQUENCE [LARGE SCALE GENOMIC DNA]</scope>
    <source>
        <strain evidence="4 5">KCTC 42180</strain>
    </source>
</reference>
<dbReference type="PROSITE" id="PS51766">
    <property type="entry name" value="DOCKERIN"/>
    <property type="match status" value="1"/>
</dbReference>
<keyword evidence="4" id="KW-0378">Hydrolase</keyword>
<accession>A0A5C6RS66</accession>
<dbReference type="EMBL" id="VOOR01000011">
    <property type="protein sequence ID" value="TXB64480.1"/>
    <property type="molecule type" value="Genomic_DNA"/>
</dbReference>
<dbReference type="GO" id="GO:0010411">
    <property type="term" value="P:xyloglucan metabolic process"/>
    <property type="evidence" value="ECO:0007669"/>
    <property type="project" value="TreeGrafter"/>
</dbReference>
<dbReference type="InterPro" id="IPR052025">
    <property type="entry name" value="Xyloglucanase_GH74"/>
</dbReference>
<keyword evidence="1" id="KW-0677">Repeat</keyword>
<dbReference type="InterPro" id="IPR031778">
    <property type="entry name" value="Sortilin_N"/>
</dbReference>
<evidence type="ECO:0000313" key="5">
    <source>
        <dbReference type="Proteomes" id="UP000321580"/>
    </source>
</evidence>
<dbReference type="PANTHER" id="PTHR43739:SF5">
    <property type="entry name" value="EXO-ALPHA-SIALIDASE"/>
    <property type="match status" value="1"/>
</dbReference>
<evidence type="ECO:0000313" key="4">
    <source>
        <dbReference type="EMBL" id="TXB64480.1"/>
    </source>
</evidence>
<feature type="domain" description="Dockerin" evidence="3">
    <location>
        <begin position="804"/>
        <end position="873"/>
    </location>
</feature>
<evidence type="ECO:0000256" key="2">
    <source>
        <dbReference type="SAM" id="SignalP"/>
    </source>
</evidence>
<dbReference type="Pfam" id="PF15902">
    <property type="entry name" value="Sortilin-Vps10"/>
    <property type="match status" value="1"/>
</dbReference>
<proteinExistence type="predicted"/>
<dbReference type="InterPro" id="IPR016134">
    <property type="entry name" value="Dockerin_dom"/>
</dbReference>
<dbReference type="InterPro" id="IPR015943">
    <property type="entry name" value="WD40/YVTN_repeat-like_dom_sf"/>
</dbReference>
<dbReference type="SUPFAM" id="SSF50939">
    <property type="entry name" value="Sialidases"/>
    <property type="match status" value="1"/>
</dbReference>
<dbReference type="OrthoDB" id="9757947at2"/>
<dbReference type="RefSeq" id="WP_147166775.1">
    <property type="nucleotide sequence ID" value="NZ_VOOR01000011.1"/>
</dbReference>
<dbReference type="Gene3D" id="1.10.1330.10">
    <property type="entry name" value="Dockerin domain"/>
    <property type="match status" value="1"/>
</dbReference>
<dbReference type="InterPro" id="IPR036278">
    <property type="entry name" value="Sialidase_sf"/>
</dbReference>
<evidence type="ECO:0000259" key="3">
    <source>
        <dbReference type="PROSITE" id="PS51766"/>
    </source>
</evidence>
<dbReference type="CDD" id="cd15482">
    <property type="entry name" value="Sialidase_non-viral"/>
    <property type="match status" value="2"/>
</dbReference>
<evidence type="ECO:0000256" key="1">
    <source>
        <dbReference type="ARBA" id="ARBA00022737"/>
    </source>
</evidence>
<dbReference type="InterPro" id="IPR036439">
    <property type="entry name" value="Dockerin_dom_sf"/>
</dbReference>
<protein>
    <submittedName>
        <fullName evidence="4">Glycosyl hydrolase</fullName>
    </submittedName>
</protein>
<keyword evidence="5" id="KW-1185">Reference proteome</keyword>
<dbReference type="GO" id="GO:0000272">
    <property type="term" value="P:polysaccharide catabolic process"/>
    <property type="evidence" value="ECO:0007669"/>
    <property type="project" value="InterPro"/>
</dbReference>
<dbReference type="SUPFAM" id="SSF110296">
    <property type="entry name" value="Oligoxyloglucan reducing end-specific cellobiohydrolase"/>
    <property type="match status" value="2"/>
</dbReference>
<dbReference type="PANTHER" id="PTHR43739">
    <property type="entry name" value="XYLOGLUCANASE (EUROFUNG)"/>
    <property type="match status" value="1"/>
</dbReference>
<keyword evidence="2" id="KW-0732">Signal</keyword>
<dbReference type="PROSITE" id="PS51257">
    <property type="entry name" value="PROKAR_LIPOPROTEIN"/>
    <property type="match status" value="1"/>
</dbReference>
<gene>
    <name evidence="4" type="ORF">FRY97_07240</name>
</gene>